<dbReference type="InterPro" id="IPR011010">
    <property type="entry name" value="DNA_brk_join_enz"/>
</dbReference>
<evidence type="ECO:0000313" key="4">
    <source>
        <dbReference type="Proteomes" id="UP001481677"/>
    </source>
</evidence>
<sequence length="96" mass="11074">MRRSELLRARWTAIDWKAKTITIEAWTSKVKRSRVIPLNAEPLGPEGVAPSDEVRLHLHERDRRTSARGARLEQDQARGRSLTSVLWTHVITRPRA</sequence>
<accession>A0ABU9QZE7</accession>
<keyword evidence="4" id="KW-1185">Reference proteome</keyword>
<protein>
    <recommendedName>
        <fullName evidence="2">Tyr recombinase domain-containing protein</fullName>
    </recommendedName>
</protein>
<reference evidence="3 4" key="1">
    <citation type="submission" date="2024-01" db="EMBL/GenBank/DDBJ databases">
        <title>The diversity of rhizobia nodulating Mimosa spp. in eleven states of Brazil covering several biomes is determined by host plant, location, and edaphic factors.</title>
        <authorList>
            <person name="Rouws L."/>
            <person name="Barauna A."/>
            <person name="Beukes C."/>
            <person name="De Faria S.M."/>
            <person name="Gross E."/>
            <person name="Dos Reis Junior F.B."/>
            <person name="Simon M."/>
            <person name="Maluk M."/>
            <person name="Odee D.W."/>
            <person name="Kenicer G."/>
            <person name="Young J.P.W."/>
            <person name="Reis V.M."/>
            <person name="Zilli J."/>
            <person name="James E.K."/>
        </authorList>
    </citation>
    <scope>NUCLEOTIDE SEQUENCE [LARGE SCALE GENOMIC DNA]</scope>
    <source>
        <strain evidence="3 4">JPY530</strain>
    </source>
</reference>
<dbReference type="InterPro" id="IPR002104">
    <property type="entry name" value="Integrase_catalytic"/>
</dbReference>
<proteinExistence type="predicted"/>
<dbReference type="Gene3D" id="1.10.443.10">
    <property type="entry name" value="Intergrase catalytic core"/>
    <property type="match status" value="1"/>
</dbReference>
<feature type="domain" description="Tyr recombinase" evidence="2">
    <location>
        <begin position="1"/>
        <end position="96"/>
    </location>
</feature>
<evidence type="ECO:0000259" key="2">
    <source>
        <dbReference type="PROSITE" id="PS51898"/>
    </source>
</evidence>
<comment type="caution">
    <text evidence="3">The sequence shown here is derived from an EMBL/GenBank/DDBJ whole genome shotgun (WGS) entry which is preliminary data.</text>
</comment>
<dbReference type="Proteomes" id="UP001481677">
    <property type="component" value="Unassembled WGS sequence"/>
</dbReference>
<organism evidence="3 4">
    <name type="scientific">Paraburkholderia azotifigens</name>
    <dbReference type="NCBI Taxonomy" id="2057004"/>
    <lineage>
        <taxon>Bacteria</taxon>
        <taxon>Pseudomonadati</taxon>
        <taxon>Pseudomonadota</taxon>
        <taxon>Betaproteobacteria</taxon>
        <taxon>Burkholderiales</taxon>
        <taxon>Burkholderiaceae</taxon>
        <taxon>Paraburkholderia</taxon>
    </lineage>
</organism>
<evidence type="ECO:0000256" key="1">
    <source>
        <dbReference type="ARBA" id="ARBA00023172"/>
    </source>
</evidence>
<gene>
    <name evidence="3" type="ORF">V4C56_10995</name>
</gene>
<dbReference type="PROSITE" id="PS51898">
    <property type="entry name" value="TYR_RECOMBINASE"/>
    <property type="match status" value="1"/>
</dbReference>
<dbReference type="InterPro" id="IPR013762">
    <property type="entry name" value="Integrase-like_cat_sf"/>
</dbReference>
<evidence type="ECO:0000313" key="3">
    <source>
        <dbReference type="EMBL" id="MEM5340156.1"/>
    </source>
</evidence>
<dbReference type="SUPFAM" id="SSF56349">
    <property type="entry name" value="DNA breaking-rejoining enzymes"/>
    <property type="match status" value="1"/>
</dbReference>
<keyword evidence="1" id="KW-0233">DNA recombination</keyword>
<dbReference type="RefSeq" id="WP_342958749.1">
    <property type="nucleotide sequence ID" value="NZ_JAZHFZ010000009.1"/>
</dbReference>
<name>A0ABU9QZE7_9BURK</name>
<dbReference type="EMBL" id="JAZHGA010000006">
    <property type="protein sequence ID" value="MEM5340156.1"/>
    <property type="molecule type" value="Genomic_DNA"/>
</dbReference>